<dbReference type="GO" id="GO:0006508">
    <property type="term" value="P:proteolysis"/>
    <property type="evidence" value="ECO:0007669"/>
    <property type="project" value="UniProtKB-KW"/>
</dbReference>
<dbReference type="InterPro" id="IPR038765">
    <property type="entry name" value="Papain-like_cys_pep_sf"/>
</dbReference>
<evidence type="ECO:0000256" key="3">
    <source>
        <dbReference type="ARBA" id="ARBA00004556"/>
    </source>
</evidence>
<evidence type="ECO:0000259" key="15">
    <source>
        <dbReference type="PROSITE" id="PS50235"/>
    </source>
</evidence>
<feature type="compositionally biased region" description="Basic and acidic residues" evidence="14">
    <location>
        <begin position="570"/>
        <end position="581"/>
    </location>
</feature>
<dbReference type="Pfam" id="PF01302">
    <property type="entry name" value="CAP_GLY"/>
    <property type="match status" value="3"/>
</dbReference>
<protein>
    <recommendedName>
        <fullName evidence="5">ubiquitinyl hydrolase 1</fullName>
        <ecNumber evidence="5">3.4.19.12</ecNumber>
    </recommendedName>
</protein>
<dbReference type="GO" id="GO:0048471">
    <property type="term" value="C:perinuclear region of cytoplasm"/>
    <property type="evidence" value="ECO:0007669"/>
    <property type="project" value="UniProtKB-SubCell"/>
</dbReference>
<evidence type="ECO:0000256" key="8">
    <source>
        <dbReference type="ARBA" id="ARBA00022670"/>
    </source>
</evidence>
<dbReference type="Gene3D" id="2.30.30.190">
    <property type="entry name" value="CAP Gly-rich-like domain"/>
    <property type="match status" value="3"/>
</dbReference>
<sequence>MARYYILLSDKVASKVESRICSTPNDDTRTPVLKGSLWIVNEEAPRDSKSTFDLYSVDDDGAVLRNFSPRSEEIQELPKEQFDLLFAVANCEQRFSVFQDKEWLAEAVHIQPGSVVYLINLDGFTETKIPGVVRYRGPLSGHNGTWFGVELTARLRGKGTSDGIFRKVRYFTCHMDSAVFKPLSKLACCRDPSEFVQTPTYDATPDQMKALPQPPPLVLGDRVVWISDHDSIEKATVKWIGVLPEDHCQLNQWMVGVEFDNRVGTGTGKYKNIQLFRTSQGYASLIPVIGLIKDEIFSSPAASFRSVPSASSEARSSPTLTPEPINSPRQETCHTPGEKYEPMMTHGSYMSPLLLKPQSSSFGSNSTEFYNVKDQRQYTQTRGNSNPSFIGNREPFEPTQDHLNHFNDHGNFTMPSSQASQQAYFARLEDRGAATTGHGIPNKFKQQNRYNRAVGLDVPPGRPEKHIVDKDPKSIYDQHPYENVENDMETSKQFEDIYEQVNPVVPQHQHFEEVDNWNDLPRSTTNGELIRQPAYKSSIDIRSRPPELYVHQGRFTMGSANGLDTQTHPLFHDDPLQRRDSSLTFQSPGGAASRRANYQHSNTDPLAQSPQACHPHMGFADPPNIISSTGGKHLDGVHTEPRPNNWKNIWGLTYANFYHDVKSSRTRSVDNIVKGIEHDPCPRITGNSVFYASHLTEGDRLDEAYKHLLIDDNPSSATTPSSYVTAHENFTQLGGSSLNSSTRRQQSSSCNDTNESEAYTTPDEFNNWSEFQPEMRLPPGVPPDQSERSRTESHAYRSEVNSGFVQTGSVSHGSDIKPISMTPQEANTDLEIGSTVEVKGNKEDFRYGVVRWIGHFGDKRKPLVGLEMEVPNNSCTDGSFGKYRPFVCHQKKGFYVYLSKVKKDSRFQENPEFCDRNMSQVFGSLECDDIPGDVIPPSQVLTITDFIGRNRGIQGYQNSCYMDATLFSMFAFSSAFDYLLKSKAGSSVNTDRVQLVLRQGIVNPLRKSFYVRADKVMNLRLVLNELNKVEGLTHAEKDPEEFLNCLLEDALRADPFITLSSGLHSYLYQMILEKDCQIILPTTQQLLWLSFIQANLKLMEVPNILLLQLPRCGKKYKMYPRIVPSLTIDITDILQKVPRECVICSGLAEFECKDCFKHFGDGCTQLGISFCEECLSKCHSHPQRAAHSPVQLGATDQMYTHYGKNARGQSGISHVILHLSAILCIDTSHYVALVRAGYNSDSPWLFFDSMADRMGEKHGYNVPEVKLCRELPEWLWDGGHERVLSCKDDRDLPEPVKRAICDGYICLYEYKENTSL</sequence>
<keyword evidence="10" id="KW-0833">Ubl conjugation pathway</keyword>
<evidence type="ECO:0000256" key="12">
    <source>
        <dbReference type="ARBA" id="ARBA00022807"/>
    </source>
</evidence>
<feature type="compositionally biased region" description="Polar residues" evidence="14">
    <location>
        <begin position="799"/>
        <end position="812"/>
    </location>
</feature>
<dbReference type="PANTHER" id="PTHR11830">
    <property type="entry name" value="40S RIBOSOMAL PROTEIN S3A"/>
    <property type="match status" value="1"/>
</dbReference>
<dbReference type="GO" id="GO:0005813">
    <property type="term" value="C:centrosome"/>
    <property type="evidence" value="ECO:0007669"/>
    <property type="project" value="UniProtKB-SubCell"/>
</dbReference>
<keyword evidence="9" id="KW-0479">Metal-binding</keyword>
<dbReference type="GO" id="GO:0004843">
    <property type="term" value="F:cysteine-type deubiquitinase activity"/>
    <property type="evidence" value="ECO:0007669"/>
    <property type="project" value="UniProtKB-EC"/>
</dbReference>
<keyword evidence="11" id="KW-0378">Hydrolase</keyword>
<feature type="compositionally biased region" description="Polar residues" evidence="14">
    <location>
        <begin position="733"/>
        <end position="770"/>
    </location>
</feature>
<evidence type="ECO:0000256" key="9">
    <source>
        <dbReference type="ARBA" id="ARBA00022723"/>
    </source>
</evidence>
<name>A0AAD9JMU0_9ANNE</name>
<evidence type="ECO:0000256" key="10">
    <source>
        <dbReference type="ARBA" id="ARBA00022786"/>
    </source>
</evidence>
<dbReference type="SMART" id="SM01052">
    <property type="entry name" value="CAP_GLY"/>
    <property type="match status" value="3"/>
</dbReference>
<evidence type="ECO:0000256" key="5">
    <source>
        <dbReference type="ARBA" id="ARBA00012759"/>
    </source>
</evidence>
<evidence type="ECO:0000256" key="2">
    <source>
        <dbReference type="ARBA" id="ARBA00004300"/>
    </source>
</evidence>
<feature type="compositionally biased region" description="Polar residues" evidence="14">
    <location>
        <begin position="596"/>
        <end position="611"/>
    </location>
</feature>
<feature type="compositionally biased region" description="Basic and acidic residues" evidence="14">
    <location>
        <begin position="785"/>
        <end position="797"/>
    </location>
</feature>
<evidence type="ECO:0000313" key="18">
    <source>
        <dbReference type="Proteomes" id="UP001208570"/>
    </source>
</evidence>
<comment type="catalytic activity">
    <reaction evidence="1">
        <text>Thiol-dependent hydrolysis of ester, thioester, amide, peptide and isopeptide bonds formed by the C-terminal Gly of ubiquitin (a 76-residue protein attached to proteins as an intracellular targeting signal).</text>
        <dbReference type="EC" id="3.4.19.12"/>
    </reaction>
</comment>
<dbReference type="InterPro" id="IPR000938">
    <property type="entry name" value="CAP-Gly_domain"/>
</dbReference>
<evidence type="ECO:0000256" key="11">
    <source>
        <dbReference type="ARBA" id="ARBA00022801"/>
    </source>
</evidence>
<dbReference type="EMBL" id="JAODUP010000224">
    <property type="protein sequence ID" value="KAK2156001.1"/>
    <property type="molecule type" value="Genomic_DNA"/>
</dbReference>
<keyword evidence="18" id="KW-1185">Reference proteome</keyword>
<evidence type="ECO:0000256" key="14">
    <source>
        <dbReference type="SAM" id="MobiDB-lite"/>
    </source>
</evidence>
<gene>
    <name evidence="17" type="ORF">LSH36_224g04017</name>
</gene>
<dbReference type="SUPFAM" id="SSF54001">
    <property type="entry name" value="Cysteine proteinases"/>
    <property type="match status" value="1"/>
</dbReference>
<proteinExistence type="inferred from homology"/>
<keyword evidence="13" id="KW-0862">Zinc</keyword>
<feature type="region of interest" description="Disordered" evidence="14">
    <location>
        <begin position="733"/>
        <end position="821"/>
    </location>
</feature>
<feature type="compositionally biased region" description="Polar residues" evidence="14">
    <location>
        <begin position="377"/>
        <end position="389"/>
    </location>
</feature>
<feature type="domain" description="CAP-Gly" evidence="16">
    <location>
        <begin position="137"/>
        <end position="197"/>
    </location>
</feature>
<keyword evidence="12" id="KW-0788">Thiol protease</keyword>
<evidence type="ECO:0000256" key="13">
    <source>
        <dbReference type="ARBA" id="ARBA00022833"/>
    </source>
</evidence>
<dbReference type="SUPFAM" id="SSF74924">
    <property type="entry name" value="Cap-Gly domain"/>
    <property type="match status" value="3"/>
</dbReference>
<evidence type="ECO:0000256" key="6">
    <source>
        <dbReference type="ARBA" id="ARBA00022490"/>
    </source>
</evidence>
<dbReference type="Gene3D" id="3.90.70.10">
    <property type="entry name" value="Cysteine proteinases"/>
    <property type="match status" value="1"/>
</dbReference>
<feature type="region of interest" description="Disordered" evidence="14">
    <location>
        <begin position="566"/>
        <end position="639"/>
    </location>
</feature>
<keyword evidence="6" id="KW-0963">Cytoplasm</keyword>
<evidence type="ECO:0000259" key="16">
    <source>
        <dbReference type="PROSITE" id="PS50245"/>
    </source>
</evidence>
<feature type="compositionally biased region" description="Low complexity" evidence="14">
    <location>
        <begin position="307"/>
        <end position="318"/>
    </location>
</feature>
<feature type="compositionally biased region" description="Basic and acidic residues" evidence="14">
    <location>
        <begin position="394"/>
        <end position="408"/>
    </location>
</feature>
<dbReference type="InterPro" id="IPR036859">
    <property type="entry name" value="CAP-Gly_dom_sf"/>
</dbReference>
<dbReference type="Proteomes" id="UP001208570">
    <property type="component" value="Unassembled WGS sequence"/>
</dbReference>
<feature type="region of interest" description="Disordered" evidence="14">
    <location>
        <begin position="307"/>
        <end position="339"/>
    </location>
</feature>
<evidence type="ECO:0000256" key="4">
    <source>
        <dbReference type="ARBA" id="ARBA00009085"/>
    </source>
</evidence>
<evidence type="ECO:0000256" key="1">
    <source>
        <dbReference type="ARBA" id="ARBA00000707"/>
    </source>
</evidence>
<evidence type="ECO:0000313" key="17">
    <source>
        <dbReference type="EMBL" id="KAK2156001.1"/>
    </source>
</evidence>
<comment type="caution">
    <text evidence="17">The sequence shown here is derived from an EMBL/GenBank/DDBJ whole genome shotgun (WGS) entry which is preliminary data.</text>
</comment>
<dbReference type="PROSITE" id="PS50235">
    <property type="entry name" value="USP_3"/>
    <property type="match status" value="1"/>
</dbReference>
<feature type="region of interest" description="Disordered" evidence="14">
    <location>
        <begin position="376"/>
        <end position="416"/>
    </location>
</feature>
<evidence type="ECO:0000256" key="7">
    <source>
        <dbReference type="ARBA" id="ARBA00022553"/>
    </source>
</evidence>
<comment type="similarity">
    <text evidence="4">Belongs to the peptidase C19 family.</text>
</comment>
<dbReference type="PROSITE" id="PS50245">
    <property type="entry name" value="CAP_GLY_2"/>
    <property type="match status" value="1"/>
</dbReference>
<accession>A0AAD9JMU0</accession>
<dbReference type="InterPro" id="IPR028889">
    <property type="entry name" value="USP"/>
</dbReference>
<comment type="subcellular location">
    <subcellularLocation>
        <location evidence="2">Cytoplasm</location>
        <location evidence="2">Cytoskeleton</location>
        <location evidence="2">Microtubule organizing center</location>
        <location evidence="2">Centrosome</location>
    </subcellularLocation>
    <subcellularLocation>
        <location evidence="3">Cytoplasm</location>
        <location evidence="3">Perinuclear region</location>
    </subcellularLocation>
</comment>
<reference evidence="17" key="1">
    <citation type="journal article" date="2023" name="Mol. Biol. Evol.">
        <title>Third-Generation Sequencing Reveals the Adaptive Role of the Epigenome in Three Deep-Sea Polychaetes.</title>
        <authorList>
            <person name="Perez M."/>
            <person name="Aroh O."/>
            <person name="Sun Y."/>
            <person name="Lan Y."/>
            <person name="Juniper S.K."/>
            <person name="Young C.R."/>
            <person name="Angers B."/>
            <person name="Qian P.Y."/>
        </authorList>
    </citation>
    <scope>NUCLEOTIDE SEQUENCE</scope>
    <source>
        <strain evidence="17">P08H-3</strain>
    </source>
</reference>
<keyword evidence="8" id="KW-0645">Protease</keyword>
<keyword evidence="7" id="KW-0597">Phosphoprotein</keyword>
<feature type="domain" description="USP" evidence="15">
    <location>
        <begin position="951"/>
        <end position="1311"/>
    </location>
</feature>
<organism evidence="17 18">
    <name type="scientific">Paralvinella palmiformis</name>
    <dbReference type="NCBI Taxonomy" id="53620"/>
    <lineage>
        <taxon>Eukaryota</taxon>
        <taxon>Metazoa</taxon>
        <taxon>Spiralia</taxon>
        <taxon>Lophotrochozoa</taxon>
        <taxon>Annelida</taxon>
        <taxon>Polychaeta</taxon>
        <taxon>Sedentaria</taxon>
        <taxon>Canalipalpata</taxon>
        <taxon>Terebellida</taxon>
        <taxon>Terebelliformia</taxon>
        <taxon>Alvinellidae</taxon>
        <taxon>Paralvinella</taxon>
    </lineage>
</organism>
<dbReference type="EC" id="3.4.19.12" evidence="5"/>
<dbReference type="GO" id="GO:0046872">
    <property type="term" value="F:metal ion binding"/>
    <property type="evidence" value="ECO:0007669"/>
    <property type="project" value="UniProtKB-KW"/>
</dbReference>